<sequence>MVRLNELELDYSWLEDVEMSLIKLVTPFVLASDYPEATDRTIPQWAEDRDDLRFREEKILEKREVFRLETVDHGQVLKYLGDRS</sequence>
<reference evidence="1 2" key="1">
    <citation type="journal article" date="2013" name="PLoS ONE">
        <title>Assembly-driven community genomics of a hypersaline microbial ecosystem.</title>
        <authorList>
            <person name="Podell S."/>
            <person name="Ugalde J.A."/>
            <person name="Narasingarao P."/>
            <person name="Banfield J.F."/>
            <person name="Heidelberg K.B."/>
            <person name="Allen E.E."/>
        </authorList>
    </citation>
    <scope>NUCLEOTIDE SEQUENCE [LARGE SCALE GENOMIC DNA]</scope>
    <source>
        <strain evidence="2">J07HQW1</strain>
    </source>
</reference>
<organism evidence="1 2">
    <name type="scientific">Haloquadratum walsbyi J07HQW1</name>
    <dbReference type="NCBI Taxonomy" id="1238424"/>
    <lineage>
        <taxon>Archaea</taxon>
        <taxon>Methanobacteriati</taxon>
        <taxon>Methanobacteriota</taxon>
        <taxon>Stenosarchaea group</taxon>
        <taxon>Halobacteria</taxon>
        <taxon>Halobacteriales</taxon>
        <taxon>Haloferacaceae</taxon>
        <taxon>Haloquadratum</taxon>
    </lineage>
</organism>
<proteinExistence type="predicted"/>
<dbReference type="EMBL" id="KE356560">
    <property type="protein sequence ID" value="ERG92642.1"/>
    <property type="molecule type" value="Genomic_DNA"/>
</dbReference>
<protein>
    <submittedName>
        <fullName evidence="1">Uncharacterized protein</fullName>
    </submittedName>
</protein>
<dbReference type="AlphaFoldDB" id="U1PG84"/>
<evidence type="ECO:0000313" key="2">
    <source>
        <dbReference type="Proteomes" id="UP000030649"/>
    </source>
</evidence>
<dbReference type="HOGENOM" id="CLU_143935_0_0_2"/>
<evidence type="ECO:0000313" key="1">
    <source>
        <dbReference type="EMBL" id="ERG92642.1"/>
    </source>
</evidence>
<accession>U1PG84</accession>
<name>U1PG84_9EURY</name>
<dbReference type="Proteomes" id="UP000030649">
    <property type="component" value="Unassembled WGS sequence"/>
</dbReference>
<gene>
    <name evidence="1" type="ORF">J07HQW1_02687</name>
</gene>